<dbReference type="EMBL" id="SPDS01000001">
    <property type="protein sequence ID" value="TFH56234.1"/>
    <property type="molecule type" value="Genomic_DNA"/>
</dbReference>
<dbReference type="PROSITE" id="PS50928">
    <property type="entry name" value="ABC_TM1"/>
    <property type="match status" value="1"/>
</dbReference>
<feature type="transmembrane region" description="Helical" evidence="7">
    <location>
        <begin position="250"/>
        <end position="274"/>
    </location>
</feature>
<accession>A0A4Y8TXG9</accession>
<evidence type="ECO:0000256" key="4">
    <source>
        <dbReference type="ARBA" id="ARBA00022692"/>
    </source>
</evidence>
<dbReference type="InterPro" id="IPR051393">
    <property type="entry name" value="ABC_transporter_permease"/>
</dbReference>
<evidence type="ECO:0000256" key="2">
    <source>
        <dbReference type="ARBA" id="ARBA00022448"/>
    </source>
</evidence>
<keyword evidence="2 7" id="KW-0813">Transport</keyword>
<name>A0A4Y8TXG9_9MICC</name>
<dbReference type="CDD" id="cd06261">
    <property type="entry name" value="TM_PBP2"/>
    <property type="match status" value="1"/>
</dbReference>
<dbReference type="InterPro" id="IPR035906">
    <property type="entry name" value="MetI-like_sf"/>
</dbReference>
<feature type="transmembrane region" description="Helical" evidence="7">
    <location>
        <begin position="34"/>
        <end position="63"/>
    </location>
</feature>
<feature type="transmembrane region" description="Helical" evidence="7">
    <location>
        <begin position="192"/>
        <end position="215"/>
    </location>
</feature>
<feature type="domain" description="ABC transmembrane type-1" evidence="8">
    <location>
        <begin position="103"/>
        <end position="317"/>
    </location>
</feature>
<evidence type="ECO:0000259" key="8">
    <source>
        <dbReference type="PROSITE" id="PS50928"/>
    </source>
</evidence>
<feature type="transmembrane region" description="Helical" evidence="7">
    <location>
        <begin position="294"/>
        <end position="318"/>
    </location>
</feature>
<feature type="transmembrane region" description="Helical" evidence="7">
    <location>
        <begin position="141"/>
        <end position="160"/>
    </location>
</feature>
<dbReference type="PANTHER" id="PTHR30193:SF37">
    <property type="entry name" value="INNER MEMBRANE ABC TRANSPORTER PERMEASE PROTEIN YCJO"/>
    <property type="match status" value="1"/>
</dbReference>
<dbReference type="Gene3D" id="1.10.3720.10">
    <property type="entry name" value="MetI-like"/>
    <property type="match status" value="1"/>
</dbReference>
<evidence type="ECO:0000256" key="7">
    <source>
        <dbReference type="RuleBase" id="RU363032"/>
    </source>
</evidence>
<dbReference type="PANTHER" id="PTHR30193">
    <property type="entry name" value="ABC TRANSPORTER PERMEASE PROTEIN"/>
    <property type="match status" value="1"/>
</dbReference>
<evidence type="ECO:0000256" key="6">
    <source>
        <dbReference type="ARBA" id="ARBA00023136"/>
    </source>
</evidence>
<evidence type="ECO:0000313" key="9">
    <source>
        <dbReference type="EMBL" id="TFH56234.1"/>
    </source>
</evidence>
<comment type="subcellular location">
    <subcellularLocation>
        <location evidence="1 7">Cell membrane</location>
        <topology evidence="1 7">Multi-pass membrane protein</topology>
    </subcellularLocation>
</comment>
<protein>
    <submittedName>
        <fullName evidence="9">Sugar ABC transporter permease</fullName>
    </submittedName>
</protein>
<evidence type="ECO:0000256" key="3">
    <source>
        <dbReference type="ARBA" id="ARBA00022475"/>
    </source>
</evidence>
<dbReference type="GO" id="GO:0055085">
    <property type="term" value="P:transmembrane transport"/>
    <property type="evidence" value="ECO:0007669"/>
    <property type="project" value="InterPro"/>
</dbReference>
<keyword evidence="4 7" id="KW-0812">Transmembrane</keyword>
<dbReference type="Pfam" id="PF00528">
    <property type="entry name" value="BPD_transp_1"/>
    <property type="match status" value="1"/>
</dbReference>
<dbReference type="GO" id="GO:0005886">
    <property type="term" value="C:plasma membrane"/>
    <property type="evidence" value="ECO:0007669"/>
    <property type="project" value="UniProtKB-SubCell"/>
</dbReference>
<comment type="similarity">
    <text evidence="7">Belongs to the binding-protein-dependent transport system permease family.</text>
</comment>
<organism evidence="9 10">
    <name type="scientific">Glutamicibacter arilaitensis</name>
    <dbReference type="NCBI Taxonomy" id="256701"/>
    <lineage>
        <taxon>Bacteria</taxon>
        <taxon>Bacillati</taxon>
        <taxon>Actinomycetota</taxon>
        <taxon>Actinomycetes</taxon>
        <taxon>Micrococcales</taxon>
        <taxon>Micrococcaceae</taxon>
        <taxon>Glutamicibacter</taxon>
    </lineage>
</organism>
<dbReference type="RefSeq" id="WP_134779488.1">
    <property type="nucleotide sequence ID" value="NZ_SPDS01000001.1"/>
</dbReference>
<dbReference type="SUPFAM" id="SSF161098">
    <property type="entry name" value="MetI-like"/>
    <property type="match status" value="1"/>
</dbReference>
<dbReference type="AlphaFoldDB" id="A0A4Y8TXG9"/>
<dbReference type="Proteomes" id="UP000297638">
    <property type="component" value="Unassembled WGS sequence"/>
</dbReference>
<evidence type="ECO:0000256" key="1">
    <source>
        <dbReference type="ARBA" id="ARBA00004651"/>
    </source>
</evidence>
<gene>
    <name evidence="9" type="ORF">EXY26_04040</name>
</gene>
<evidence type="ECO:0000313" key="10">
    <source>
        <dbReference type="Proteomes" id="UP000297638"/>
    </source>
</evidence>
<keyword evidence="3" id="KW-1003">Cell membrane</keyword>
<keyword evidence="5 7" id="KW-1133">Transmembrane helix</keyword>
<keyword evidence="6 7" id="KW-0472">Membrane</keyword>
<evidence type="ECO:0000256" key="5">
    <source>
        <dbReference type="ARBA" id="ARBA00022989"/>
    </source>
</evidence>
<feature type="transmembrane region" description="Helical" evidence="7">
    <location>
        <begin position="107"/>
        <end position="129"/>
    </location>
</feature>
<comment type="caution">
    <text evidence="9">The sequence shown here is derived from an EMBL/GenBank/DDBJ whole genome shotgun (WGS) entry which is preliminary data.</text>
</comment>
<sequence>MSAPAQTPPRISEPPKPQKAAKAIKRSSIKRDRFFPYALSAPAAFLELLIHIIPMLLGVWIAFLSLTQFSIANWVKAPFIGLQNFATALDPNGPIGSQFFDALGRTFLFTILVVGIAWSLGIFAAVLLASKFRSNGFFRTLFLVPYALPSYVTTIAWAFMFNQRDGMVNRFLVEDLGILDEGPFWLLGSNSFFVMVVVAVWQFWPFAFLMLLAALQSIPTEVYEAASLDGASLWKQFTSITLPMIKHANVVLLLMLGLWVFNQFDIPYLLFGPVSPEEATLISPLIYQQSFNNWNFGVGGALSVILLIALLIVSAFYIRLVMPKGKSIDD</sequence>
<proteinExistence type="inferred from homology"/>
<reference evidence="9 10" key="1">
    <citation type="submission" date="2019-03" db="EMBL/GenBank/DDBJ databases">
        <title>Glutamicibacter sp. LJH19 genome.</title>
        <authorList>
            <person name="Sinai Borker S."/>
            <person name="Kumar R."/>
        </authorList>
    </citation>
    <scope>NUCLEOTIDE SEQUENCE [LARGE SCALE GENOMIC DNA]</scope>
    <source>
        <strain evidence="9 10">LJH19</strain>
    </source>
</reference>
<dbReference type="InterPro" id="IPR000515">
    <property type="entry name" value="MetI-like"/>
</dbReference>